<protein>
    <submittedName>
        <fullName evidence="2">Putative dehydrogenase</fullName>
    </submittedName>
</protein>
<sequence length="260" mass="28875">MRDNNGKRPPAVVKEPSRRQFLVNSGFALGGVVVGGAIGALVGRKDTNETEKTPVTDNTETKPAAPANFNRALMFFTPEQFAIVNAATERIFPADENGAGASALGVAFFIDHQLAGDYGFNSREYMSPPFFQGEKVQGYQGRLKRREIYEIGIRELNNYSQTKLQKKFVELTPEEQDTVLKAFEADEPQITTISPSGFFRMLRANTLEGAYSDPLYGGNANMEGWRMRNYPGNQMSYAAIIEKPFVAMEPVSLQEHMSSH</sequence>
<name>E0I644_9BACL</name>
<dbReference type="RefSeq" id="WP_006037131.1">
    <property type="nucleotide sequence ID" value="NZ_AEDD01000002.1"/>
</dbReference>
<keyword evidence="1" id="KW-0812">Transmembrane</keyword>
<reference evidence="2 3" key="1">
    <citation type="submission" date="2010-07" db="EMBL/GenBank/DDBJ databases">
        <title>The draft genome of Paenibacillus curdlanolyticus YK9.</title>
        <authorList>
            <consortium name="US DOE Joint Genome Institute (JGI-PGF)"/>
            <person name="Lucas S."/>
            <person name="Copeland A."/>
            <person name="Lapidus A."/>
            <person name="Cheng J.-F."/>
            <person name="Bruce D."/>
            <person name="Goodwin L."/>
            <person name="Pitluck S."/>
            <person name="Land M.L."/>
            <person name="Hauser L."/>
            <person name="Chang Y.-J."/>
            <person name="Jeffries C."/>
            <person name="Anderson I.J."/>
            <person name="Johnson E."/>
            <person name="Loganathan U."/>
            <person name="Mulhopadhyay B."/>
            <person name="Kyrpides N."/>
            <person name="Woyke T.J."/>
        </authorList>
    </citation>
    <scope>NUCLEOTIDE SEQUENCE [LARGE SCALE GENOMIC DNA]</scope>
    <source>
        <strain evidence="2 3">YK9</strain>
    </source>
</reference>
<evidence type="ECO:0000313" key="3">
    <source>
        <dbReference type="Proteomes" id="UP000005387"/>
    </source>
</evidence>
<feature type="transmembrane region" description="Helical" evidence="1">
    <location>
        <begin position="21"/>
        <end position="42"/>
    </location>
</feature>
<evidence type="ECO:0000256" key="1">
    <source>
        <dbReference type="SAM" id="Phobius"/>
    </source>
</evidence>
<dbReference type="STRING" id="717606.PaecuDRAFT_1116"/>
<dbReference type="InterPro" id="IPR027056">
    <property type="entry name" value="Gluconate_2DH_su3"/>
</dbReference>
<dbReference type="EMBL" id="AEDD01000002">
    <property type="protein sequence ID" value="EFM12436.1"/>
    <property type="molecule type" value="Genomic_DNA"/>
</dbReference>
<dbReference type="AlphaFoldDB" id="E0I644"/>
<dbReference type="Proteomes" id="UP000005387">
    <property type="component" value="Unassembled WGS sequence"/>
</dbReference>
<keyword evidence="1" id="KW-0472">Membrane</keyword>
<dbReference type="eggNOG" id="ENOG502Z7SX">
    <property type="taxonomic scope" value="Bacteria"/>
</dbReference>
<evidence type="ECO:0000313" key="2">
    <source>
        <dbReference type="EMBL" id="EFM12436.1"/>
    </source>
</evidence>
<organism evidence="2 3">
    <name type="scientific">Paenibacillus curdlanolyticus YK9</name>
    <dbReference type="NCBI Taxonomy" id="717606"/>
    <lineage>
        <taxon>Bacteria</taxon>
        <taxon>Bacillati</taxon>
        <taxon>Bacillota</taxon>
        <taxon>Bacilli</taxon>
        <taxon>Bacillales</taxon>
        <taxon>Paenibacillaceae</taxon>
        <taxon>Paenibacillus</taxon>
    </lineage>
</organism>
<keyword evidence="1" id="KW-1133">Transmembrane helix</keyword>
<proteinExistence type="predicted"/>
<accession>E0I644</accession>
<dbReference type="OrthoDB" id="8400810at2"/>
<keyword evidence="3" id="KW-1185">Reference proteome</keyword>
<gene>
    <name evidence="2" type="ORF">PaecuDRAFT_1116</name>
</gene>
<dbReference type="Pfam" id="PF13618">
    <property type="entry name" value="Gluconate_2-dh3"/>
    <property type="match status" value="1"/>
</dbReference>